<protein>
    <submittedName>
        <fullName evidence="2">Uncharacterized protein</fullName>
    </submittedName>
</protein>
<evidence type="ECO:0000256" key="1">
    <source>
        <dbReference type="SAM" id="MobiDB-lite"/>
    </source>
</evidence>
<sequence length="277" mass="29658">MKSSGQALATPKKAKKLAAETPELKKKAAKEQTPKVEVSQTPKSNKLKADKLQTPKVEVSTVEMPKAEKVKTPKPQTPKVEMSGGEPQAKKRKASMTETPSGNSSQEKIQPAVKEHRGGAVRGKRGGGRGGFKGDSGGVQGDDNGHGGNRGGSMRGRGARGGRRGRNMIAEKDPCVMFMNFHKSIDGIVAKELMKFGETASQITLGRRCFLTFPTEEEASTFKEKASEIKFNGQEPFIDNAHKKLTAMDTNTNSADSSATESPAKNVKISFLGGWGV</sequence>
<dbReference type="AlphaFoldDB" id="A0A8J5N5K2"/>
<dbReference type="EMBL" id="JAHLQT010009370">
    <property type="protein sequence ID" value="KAG7173574.1"/>
    <property type="molecule type" value="Genomic_DNA"/>
</dbReference>
<proteinExistence type="predicted"/>
<feature type="region of interest" description="Disordered" evidence="1">
    <location>
        <begin position="1"/>
        <end position="165"/>
    </location>
</feature>
<accession>A0A8J5N5K2</accession>
<evidence type="ECO:0000313" key="3">
    <source>
        <dbReference type="Proteomes" id="UP000747542"/>
    </source>
</evidence>
<feature type="compositionally biased region" description="Gly residues" evidence="1">
    <location>
        <begin position="128"/>
        <end position="155"/>
    </location>
</feature>
<comment type="caution">
    <text evidence="2">The sequence shown here is derived from an EMBL/GenBank/DDBJ whole genome shotgun (WGS) entry which is preliminary data.</text>
</comment>
<keyword evidence="3" id="KW-1185">Reference proteome</keyword>
<dbReference type="Proteomes" id="UP000747542">
    <property type="component" value="Unassembled WGS sequence"/>
</dbReference>
<organism evidence="2 3">
    <name type="scientific">Homarus americanus</name>
    <name type="common">American lobster</name>
    <dbReference type="NCBI Taxonomy" id="6706"/>
    <lineage>
        <taxon>Eukaryota</taxon>
        <taxon>Metazoa</taxon>
        <taxon>Ecdysozoa</taxon>
        <taxon>Arthropoda</taxon>
        <taxon>Crustacea</taxon>
        <taxon>Multicrustacea</taxon>
        <taxon>Malacostraca</taxon>
        <taxon>Eumalacostraca</taxon>
        <taxon>Eucarida</taxon>
        <taxon>Decapoda</taxon>
        <taxon>Pleocyemata</taxon>
        <taxon>Astacidea</taxon>
        <taxon>Nephropoidea</taxon>
        <taxon>Nephropidae</taxon>
        <taxon>Homarus</taxon>
    </lineage>
</organism>
<feature type="compositionally biased region" description="Basic and acidic residues" evidence="1">
    <location>
        <begin position="22"/>
        <end position="34"/>
    </location>
</feature>
<reference evidence="2" key="1">
    <citation type="journal article" date="2021" name="Sci. Adv.">
        <title>The American lobster genome reveals insights on longevity, neural, and immune adaptations.</title>
        <authorList>
            <person name="Polinski J.M."/>
            <person name="Zimin A.V."/>
            <person name="Clark K.F."/>
            <person name="Kohn A.B."/>
            <person name="Sadowski N."/>
            <person name="Timp W."/>
            <person name="Ptitsyn A."/>
            <person name="Khanna P."/>
            <person name="Romanova D.Y."/>
            <person name="Williams P."/>
            <person name="Greenwood S.J."/>
            <person name="Moroz L.L."/>
            <person name="Walt D.R."/>
            <person name="Bodnar A.G."/>
        </authorList>
    </citation>
    <scope>NUCLEOTIDE SEQUENCE</scope>
    <source>
        <strain evidence="2">GMGI-L3</strain>
    </source>
</reference>
<evidence type="ECO:0000313" key="2">
    <source>
        <dbReference type="EMBL" id="KAG7173574.1"/>
    </source>
</evidence>
<gene>
    <name evidence="2" type="ORF">Hamer_G020205</name>
</gene>
<name>A0A8J5N5K2_HOMAM</name>
<feature type="compositionally biased region" description="Polar residues" evidence="1">
    <location>
        <begin position="96"/>
        <end position="108"/>
    </location>
</feature>